<evidence type="ECO:0000313" key="20">
    <source>
        <dbReference type="Proteomes" id="UP000326354"/>
    </source>
</evidence>
<keyword evidence="7" id="KW-0479">Metal-binding</keyword>
<keyword evidence="9" id="KW-0862">Zinc</keyword>
<dbReference type="PROSITE" id="PS51196">
    <property type="entry name" value="SECA_MOTOR_DEAD"/>
    <property type="match status" value="1"/>
</dbReference>
<dbReference type="Gene3D" id="1.10.3060.10">
    <property type="entry name" value="Helical scaffold and wing domains of SecA"/>
    <property type="match status" value="1"/>
</dbReference>
<evidence type="ECO:0000313" key="19">
    <source>
        <dbReference type="EMBL" id="BBM85270.1"/>
    </source>
</evidence>
<dbReference type="AlphaFoldDB" id="A0A5S9IPE9"/>
<dbReference type="RefSeq" id="WP_151969380.1">
    <property type="nucleotide sequence ID" value="NZ_AP019860.1"/>
</dbReference>
<evidence type="ECO:0000256" key="13">
    <source>
        <dbReference type="ARBA" id="ARBA00023010"/>
    </source>
</evidence>
<dbReference type="Gene3D" id="3.90.1440.10">
    <property type="entry name" value="SecA, preprotein cross-linking domain"/>
    <property type="match status" value="1"/>
</dbReference>
<keyword evidence="12 15" id="KW-1278">Translocase</keyword>
<dbReference type="PANTHER" id="PTHR30612">
    <property type="entry name" value="SECA INNER MEMBRANE COMPONENT OF SEC PROTEIN SECRETION SYSTEM"/>
    <property type="match status" value="1"/>
</dbReference>
<gene>
    <name evidence="15" type="primary">secA</name>
    <name evidence="19" type="ORF">UABAM_03633</name>
</gene>
<evidence type="ECO:0000256" key="11">
    <source>
        <dbReference type="ARBA" id="ARBA00022927"/>
    </source>
</evidence>
<dbReference type="Pfam" id="PF01043">
    <property type="entry name" value="SecA_PP_bind"/>
    <property type="match status" value="1"/>
</dbReference>
<dbReference type="OrthoDB" id="9805579at2"/>
<protein>
    <recommendedName>
        <fullName evidence="15 16">Protein translocase subunit SecA</fullName>
        <ecNumber evidence="15">7.4.2.8</ecNumber>
    </recommendedName>
</protein>
<evidence type="ECO:0000256" key="9">
    <source>
        <dbReference type="ARBA" id="ARBA00022833"/>
    </source>
</evidence>
<comment type="subunit">
    <text evidence="15">Monomer and homodimer. Part of the essential Sec protein translocation apparatus which comprises SecA, SecYEG and auxiliary proteins SecDF. Other proteins may also be involved.</text>
</comment>
<dbReference type="PROSITE" id="PS51192">
    <property type="entry name" value="HELICASE_ATP_BIND_1"/>
    <property type="match status" value="1"/>
</dbReference>
<dbReference type="EMBL" id="AP019860">
    <property type="protein sequence ID" value="BBM85270.1"/>
    <property type="molecule type" value="Genomic_DNA"/>
</dbReference>
<dbReference type="Pfam" id="PF07517">
    <property type="entry name" value="SecA_DEAD"/>
    <property type="match status" value="1"/>
</dbReference>
<dbReference type="SUPFAM" id="SSF52540">
    <property type="entry name" value="P-loop containing nucleoside triphosphate hydrolases"/>
    <property type="match status" value="2"/>
</dbReference>
<evidence type="ECO:0000256" key="4">
    <source>
        <dbReference type="ARBA" id="ARBA00022448"/>
    </source>
</evidence>
<dbReference type="InterPro" id="IPR011116">
    <property type="entry name" value="SecA_Wing/Scaffold"/>
</dbReference>
<keyword evidence="13 15" id="KW-0811">Translocation</keyword>
<keyword evidence="10 15" id="KW-0067">ATP-binding</keyword>
<dbReference type="GO" id="GO:0005886">
    <property type="term" value="C:plasma membrane"/>
    <property type="evidence" value="ECO:0007669"/>
    <property type="project" value="UniProtKB-SubCell"/>
</dbReference>
<evidence type="ECO:0000259" key="18">
    <source>
        <dbReference type="PROSITE" id="PS51196"/>
    </source>
</evidence>
<evidence type="ECO:0000256" key="1">
    <source>
        <dbReference type="ARBA" id="ARBA00001947"/>
    </source>
</evidence>
<dbReference type="InterPro" id="IPR014018">
    <property type="entry name" value="SecA_motor_DEAD"/>
</dbReference>
<dbReference type="NCBIfam" id="NF009538">
    <property type="entry name" value="PRK12904.1"/>
    <property type="match status" value="1"/>
</dbReference>
<dbReference type="Pfam" id="PF02810">
    <property type="entry name" value="SEC-C"/>
    <property type="match status" value="1"/>
</dbReference>
<dbReference type="FunFam" id="3.40.50.300:FF:000334">
    <property type="entry name" value="Protein translocase subunit SecA"/>
    <property type="match status" value="1"/>
</dbReference>
<dbReference type="GO" id="GO:0017038">
    <property type="term" value="P:protein import"/>
    <property type="evidence" value="ECO:0007669"/>
    <property type="project" value="InterPro"/>
</dbReference>
<dbReference type="SUPFAM" id="SSF81767">
    <property type="entry name" value="Pre-protein crosslinking domain of SecA"/>
    <property type="match status" value="1"/>
</dbReference>
<dbReference type="Proteomes" id="UP000326354">
    <property type="component" value="Chromosome"/>
</dbReference>
<dbReference type="InterPro" id="IPR011130">
    <property type="entry name" value="SecA_preprotein_X-link_dom"/>
</dbReference>
<dbReference type="InterPro" id="IPR011115">
    <property type="entry name" value="SecA_DEAD"/>
</dbReference>
<dbReference type="InterPro" id="IPR004027">
    <property type="entry name" value="SEC_C_motif"/>
</dbReference>
<keyword evidence="5 15" id="KW-1003">Cell membrane</keyword>
<comment type="function">
    <text evidence="15">Part of the Sec protein translocase complex. Interacts with the SecYEG preprotein conducting channel. Has a central role in coupling the hydrolysis of ATP to the transfer of proteins into and across the cell membrane, serving as an ATP-driven molecular motor driving the stepwise translocation of polypeptide chains across the membrane.</text>
</comment>
<sequence>MSFVEKLGKGIQSVFGSYNERYVVKDVIPVVNKVNALEKEWMTLSDHELRGKTSEFKERLAKGQSLDDILPEAFATVREGARRTLGMRHYDVQLIGGIILHRGKIAEMVTGEGKTLVATSPAYLNALSGKGVYVVTVNDYLAKRDRDWMSTVYEFLGLTVGCIQSYMGPKERQKQYGCDITYGTNNEFGFDYLRDNMKMSMQDRSQGILNFAIIDEVDSVLIDDARTPLIISGPAEESSEKYYKAAKVVKQLKEGEDFELKEKEQLALLTDEGIEKAEKLVGVDSFYKGKNMDWPHHITQALRALHFFKHDVEYIKQKGEIVIIDENTGRPQPGRRWSDGLHQAIEAKEGLKLREENQTLATVTLQNYFRLFNKLAGMTGTAMTEAMEFHKIYELEVFAIPTNRPLARISHDDVIYGTEREKFGAIIREVMKYHSVGRPMLIGTISIEKSEELSAVLQARNIPHQVLNAKHHEKEAHIITNAGQLGSVTIATNMAGRGTDIVLGTFTHEELLEHWKRNGLAPKRLTVNDDKFEEKITRHWAKVYLKRDDDAPLDELQKELRETWDELALPDLRLCTKVSELNGLHIIGTERHDSRRIDNQLRGRSGRQGDPGSSRFFLSFEDALMRKFAPPTMIKMMQKLGMQDGQDIQHGMINRGIEKAQKKVEGFHFEMRKSLLDYDKVMDEQRKIVYDKRLKVLKGVDLREMVWTMMEERVEDTVYSTLPERLTGNEEDFVELCEWVKRKFNTEVKPSDIASRKIDETCQKILDILSKKYDQREKQLGKEMMDNLEKYILLDTIDSRWKDHLYAMDVLRSSINYEAYAQVDPKVAYKRKGYEYFDKMIVAVQEDVCEFIFKLEIEEPDMEQLGDIWNPSQFNHDELGVDFGGGNVDREAYEQAQVAASATAVQTIKRATPKVGRNDPCPCGSGKKHKKCCGKV</sequence>
<dbReference type="Pfam" id="PF21090">
    <property type="entry name" value="P-loop_SecA"/>
    <property type="match status" value="1"/>
</dbReference>
<dbReference type="GO" id="GO:0031522">
    <property type="term" value="C:cell envelope Sec protein transport complex"/>
    <property type="evidence" value="ECO:0007669"/>
    <property type="project" value="TreeGrafter"/>
</dbReference>
<keyword evidence="8 15" id="KW-0547">Nucleotide-binding</keyword>
<evidence type="ECO:0000256" key="14">
    <source>
        <dbReference type="ARBA" id="ARBA00023136"/>
    </source>
</evidence>
<comment type="cofactor">
    <cofactor evidence="1">
        <name>Zn(2+)</name>
        <dbReference type="ChEBI" id="CHEBI:29105"/>
    </cofactor>
</comment>
<dbReference type="PANTHER" id="PTHR30612:SF0">
    <property type="entry name" value="CHLOROPLAST PROTEIN-TRANSPORTING ATPASE"/>
    <property type="match status" value="1"/>
</dbReference>
<dbReference type="SUPFAM" id="SSF81886">
    <property type="entry name" value="Helical scaffold and wing domains of SecA"/>
    <property type="match status" value="1"/>
</dbReference>
<dbReference type="SMART" id="SM00958">
    <property type="entry name" value="SecA_PP_bind"/>
    <property type="match status" value="1"/>
</dbReference>
<evidence type="ECO:0000256" key="8">
    <source>
        <dbReference type="ARBA" id="ARBA00022741"/>
    </source>
</evidence>
<dbReference type="GO" id="GO:0043952">
    <property type="term" value="P:protein transport by the Sec complex"/>
    <property type="evidence" value="ECO:0007669"/>
    <property type="project" value="TreeGrafter"/>
</dbReference>
<dbReference type="GO" id="GO:0065002">
    <property type="term" value="P:intracellular protein transmembrane transport"/>
    <property type="evidence" value="ECO:0007669"/>
    <property type="project" value="UniProtKB-UniRule"/>
</dbReference>
<comment type="subcellular location">
    <subcellularLocation>
        <location evidence="15">Cell membrane</location>
        <topology evidence="15">Peripheral membrane protein</topology>
        <orientation evidence="15">Cytoplasmic side</orientation>
    </subcellularLocation>
    <subcellularLocation>
        <location evidence="15">Cytoplasm</location>
    </subcellularLocation>
    <subcellularLocation>
        <location evidence="2">Membrane</location>
        <topology evidence="2">Peripheral membrane protein</topology>
    </subcellularLocation>
    <text evidence="15">Distribution is 50-50.</text>
</comment>
<comment type="catalytic activity">
    <reaction evidence="15">
        <text>ATP + H2O + cellular proteinSide 1 = ADP + phosphate + cellular proteinSide 2.</text>
        <dbReference type="EC" id="7.4.2.8"/>
    </reaction>
</comment>
<dbReference type="KEGG" id="uam:UABAM_03633"/>
<evidence type="ECO:0000256" key="3">
    <source>
        <dbReference type="ARBA" id="ARBA00007650"/>
    </source>
</evidence>
<evidence type="ECO:0000256" key="6">
    <source>
        <dbReference type="ARBA" id="ARBA00022490"/>
    </source>
</evidence>
<evidence type="ECO:0000256" key="10">
    <source>
        <dbReference type="ARBA" id="ARBA00022840"/>
    </source>
</evidence>
<evidence type="ECO:0000256" key="12">
    <source>
        <dbReference type="ARBA" id="ARBA00022967"/>
    </source>
</evidence>
<dbReference type="Pfam" id="PF07516">
    <property type="entry name" value="SecA_SW"/>
    <property type="match status" value="1"/>
</dbReference>
<dbReference type="InterPro" id="IPR027417">
    <property type="entry name" value="P-loop_NTPase"/>
</dbReference>
<accession>A0A5S9IPE9</accession>
<evidence type="ECO:0000256" key="15">
    <source>
        <dbReference type="HAMAP-Rule" id="MF_01382"/>
    </source>
</evidence>
<organism evidence="19 20">
    <name type="scientific">Uabimicrobium amorphum</name>
    <dbReference type="NCBI Taxonomy" id="2596890"/>
    <lineage>
        <taxon>Bacteria</taxon>
        <taxon>Pseudomonadati</taxon>
        <taxon>Planctomycetota</taxon>
        <taxon>Candidatus Uabimicrobiia</taxon>
        <taxon>Candidatus Uabimicrobiales</taxon>
        <taxon>Candidatus Uabimicrobiaceae</taxon>
        <taxon>Candidatus Uabimicrobium</taxon>
    </lineage>
</organism>
<dbReference type="Gene3D" id="3.40.50.300">
    <property type="entry name" value="P-loop containing nucleotide triphosphate hydrolases"/>
    <property type="match status" value="2"/>
</dbReference>
<evidence type="ECO:0000259" key="17">
    <source>
        <dbReference type="PROSITE" id="PS51192"/>
    </source>
</evidence>
<dbReference type="FunFam" id="3.90.1440.10:FF:000003">
    <property type="entry name" value="Preprotein translocase SecA subunit"/>
    <property type="match status" value="1"/>
</dbReference>
<feature type="domain" description="SecA family profile" evidence="18">
    <location>
        <begin position="9"/>
        <end position="649"/>
    </location>
</feature>
<dbReference type="InterPro" id="IPR036266">
    <property type="entry name" value="SecA_Wing/Scaffold_sf"/>
</dbReference>
<keyword evidence="6 15" id="KW-0963">Cytoplasm</keyword>
<keyword evidence="20" id="KW-1185">Reference proteome</keyword>
<feature type="binding site" evidence="15">
    <location>
        <position position="93"/>
    </location>
    <ligand>
        <name>ATP</name>
        <dbReference type="ChEBI" id="CHEBI:30616"/>
    </ligand>
</feature>
<evidence type="ECO:0000256" key="2">
    <source>
        <dbReference type="ARBA" id="ARBA00004170"/>
    </source>
</evidence>
<dbReference type="SMART" id="SM00957">
    <property type="entry name" value="SecA_DEAD"/>
    <property type="match status" value="1"/>
</dbReference>
<feature type="binding site" evidence="15">
    <location>
        <begin position="111"/>
        <end position="115"/>
    </location>
    <ligand>
        <name>ATP</name>
        <dbReference type="ChEBI" id="CHEBI:30616"/>
    </ligand>
</feature>
<dbReference type="GO" id="GO:0008564">
    <property type="term" value="F:protein-exporting ATPase activity"/>
    <property type="evidence" value="ECO:0007669"/>
    <property type="project" value="UniProtKB-EC"/>
</dbReference>
<dbReference type="EC" id="7.4.2.8" evidence="15"/>
<dbReference type="CDD" id="cd17928">
    <property type="entry name" value="DEXDc_SecA"/>
    <property type="match status" value="1"/>
</dbReference>
<dbReference type="CDD" id="cd18803">
    <property type="entry name" value="SF2_C_secA"/>
    <property type="match status" value="1"/>
</dbReference>
<reference evidence="19 20" key="1">
    <citation type="submission" date="2019-08" db="EMBL/GenBank/DDBJ databases">
        <title>Complete genome sequence of Candidatus Uab amorphum.</title>
        <authorList>
            <person name="Shiratori T."/>
            <person name="Suzuki S."/>
            <person name="Kakizawa Y."/>
            <person name="Ishida K."/>
        </authorList>
    </citation>
    <scope>NUCLEOTIDE SEQUENCE [LARGE SCALE GENOMIC DNA]</scope>
    <source>
        <strain evidence="19 20">SRT547</strain>
    </source>
</reference>
<dbReference type="GO" id="GO:0005829">
    <property type="term" value="C:cytosol"/>
    <property type="evidence" value="ECO:0007669"/>
    <property type="project" value="TreeGrafter"/>
</dbReference>
<name>A0A5S9IPE9_UABAM</name>
<proteinExistence type="inferred from homology"/>
<feature type="domain" description="Helicase ATP-binding" evidence="17">
    <location>
        <begin position="95"/>
        <end position="253"/>
    </location>
</feature>
<dbReference type="InterPro" id="IPR000185">
    <property type="entry name" value="SecA"/>
</dbReference>
<dbReference type="InterPro" id="IPR044722">
    <property type="entry name" value="SecA_SF2_C"/>
</dbReference>
<keyword evidence="14 15" id="KW-0472">Membrane</keyword>
<keyword evidence="4 15" id="KW-0813">Transport</keyword>
<dbReference type="PROSITE" id="PS01312">
    <property type="entry name" value="SECA"/>
    <property type="match status" value="1"/>
</dbReference>
<dbReference type="HAMAP" id="MF_01382">
    <property type="entry name" value="SecA"/>
    <property type="match status" value="1"/>
</dbReference>
<dbReference type="InterPro" id="IPR036670">
    <property type="entry name" value="SecA_X-link_sf"/>
</dbReference>
<keyword evidence="11 15" id="KW-0653">Protein transport</keyword>
<evidence type="ECO:0000256" key="7">
    <source>
        <dbReference type="ARBA" id="ARBA00022723"/>
    </source>
</evidence>
<dbReference type="NCBIfam" id="TIGR00963">
    <property type="entry name" value="secA"/>
    <property type="match status" value="1"/>
</dbReference>
<dbReference type="InterPro" id="IPR020937">
    <property type="entry name" value="SecA_CS"/>
</dbReference>
<dbReference type="GO" id="GO:0006605">
    <property type="term" value="P:protein targeting"/>
    <property type="evidence" value="ECO:0007669"/>
    <property type="project" value="UniProtKB-UniRule"/>
</dbReference>
<dbReference type="GO" id="GO:0005524">
    <property type="term" value="F:ATP binding"/>
    <property type="evidence" value="ECO:0007669"/>
    <property type="project" value="UniProtKB-UniRule"/>
</dbReference>
<evidence type="ECO:0000256" key="5">
    <source>
        <dbReference type="ARBA" id="ARBA00022475"/>
    </source>
</evidence>
<dbReference type="PRINTS" id="PR00906">
    <property type="entry name" value="SECA"/>
</dbReference>
<evidence type="ECO:0000256" key="16">
    <source>
        <dbReference type="RuleBase" id="RU003874"/>
    </source>
</evidence>
<comment type="similarity">
    <text evidence="3 15 16">Belongs to the SecA family.</text>
</comment>
<feature type="binding site" evidence="15">
    <location>
        <position position="500"/>
    </location>
    <ligand>
        <name>ATP</name>
        <dbReference type="ChEBI" id="CHEBI:30616"/>
    </ligand>
</feature>
<dbReference type="InterPro" id="IPR014001">
    <property type="entry name" value="Helicase_ATP-bd"/>
</dbReference>
<dbReference type="GO" id="GO:0046872">
    <property type="term" value="F:metal ion binding"/>
    <property type="evidence" value="ECO:0007669"/>
    <property type="project" value="UniProtKB-KW"/>
</dbReference>